<dbReference type="InterPro" id="IPR029476">
    <property type="entry name" value="DNase_NucA_NucB"/>
</dbReference>
<evidence type="ECO:0000313" key="2">
    <source>
        <dbReference type="EMBL" id="KAJ3560658.1"/>
    </source>
</evidence>
<dbReference type="VEuPathDB" id="FungiDB:F4678DRAFT_69142"/>
<comment type="caution">
    <text evidence="2">The sequence shown here is derived from an EMBL/GenBank/DDBJ whole genome shotgun (WGS) entry which is preliminary data.</text>
</comment>
<gene>
    <name evidence="2" type="ORF">NPX13_g9227</name>
</gene>
<accession>A0A9W8TJ33</accession>
<proteinExistence type="predicted"/>
<dbReference type="Pfam" id="PF14040">
    <property type="entry name" value="DNase_NucA_NucB"/>
    <property type="match status" value="1"/>
</dbReference>
<keyword evidence="3" id="KW-1185">Reference proteome</keyword>
<sequence length="422" mass="45033">MSSHPVCCIAEMPVMILNRLLGQAYEGSKELVPNSEHELSVVAVADDGSGRLPNEATIPPLDDNFKPFVASSPEDAAKTIGSARYFAVLDQQSISDDSASLVSCQKDGSLASVRVMFKSVQSLLVALSVAAIGFGEITSIASSEGGVYGRAVQAHRKGAQAPRMRLGGEPSVLPHNDNTEDCVTTLGLEELGTNADILKQSQPIFAIAAVRAISFEWDCTNSLGTCNNACYAVNHGLAPGVLTYDSNPDNRNPRRTASGCNRTPCSNTGYSAWGNSCDEFPFASVQEGGTNAILRCVDSTENSSEGGQLGNFYKTISNGDQFDIFVRNFAGAGFCDNAAMANDGSEFRLVNGNFQNAKRRRGVEGVGVFIDAQARGTPIRLHQFEDHNGERLLSLNPHIKAEDVIGTQIWNGSNMTTIVKVI</sequence>
<dbReference type="EMBL" id="JANPWZ010002208">
    <property type="protein sequence ID" value="KAJ3560658.1"/>
    <property type="molecule type" value="Genomic_DNA"/>
</dbReference>
<dbReference type="AlphaFoldDB" id="A0A9W8TJ33"/>
<protein>
    <recommendedName>
        <fullName evidence="1">Deoxyribonuclease NucA/NucB domain-containing protein</fullName>
    </recommendedName>
</protein>
<evidence type="ECO:0000313" key="3">
    <source>
        <dbReference type="Proteomes" id="UP001148614"/>
    </source>
</evidence>
<reference evidence="2" key="1">
    <citation type="submission" date="2022-07" db="EMBL/GenBank/DDBJ databases">
        <title>Genome Sequence of Xylaria arbuscula.</title>
        <authorList>
            <person name="Buettner E."/>
        </authorList>
    </citation>
    <scope>NUCLEOTIDE SEQUENCE</scope>
    <source>
        <strain evidence="2">VT107</strain>
    </source>
</reference>
<feature type="domain" description="Deoxyribonuclease NucA/NucB" evidence="1">
    <location>
        <begin position="229"/>
        <end position="325"/>
    </location>
</feature>
<name>A0A9W8TJ33_9PEZI</name>
<organism evidence="2 3">
    <name type="scientific">Xylaria arbuscula</name>
    <dbReference type="NCBI Taxonomy" id="114810"/>
    <lineage>
        <taxon>Eukaryota</taxon>
        <taxon>Fungi</taxon>
        <taxon>Dikarya</taxon>
        <taxon>Ascomycota</taxon>
        <taxon>Pezizomycotina</taxon>
        <taxon>Sordariomycetes</taxon>
        <taxon>Xylariomycetidae</taxon>
        <taxon>Xylariales</taxon>
        <taxon>Xylariaceae</taxon>
        <taxon>Xylaria</taxon>
    </lineage>
</organism>
<dbReference type="Proteomes" id="UP001148614">
    <property type="component" value="Unassembled WGS sequence"/>
</dbReference>
<evidence type="ECO:0000259" key="1">
    <source>
        <dbReference type="Pfam" id="PF14040"/>
    </source>
</evidence>